<proteinExistence type="predicted"/>
<protein>
    <recommendedName>
        <fullName evidence="3">Mitochondria-eating protein C-terminal domain-containing protein</fullName>
    </recommendedName>
</protein>
<dbReference type="InterPro" id="IPR031981">
    <property type="entry name" value="MIEAP_C"/>
</dbReference>
<gene>
    <name evidence="4" type="ORF">MAR_025032</name>
</gene>
<sequence length="350" mass="40553">MSKTLGAYPSKDMNPTLGEKQSVKRSPGQQRHVNTINVTGSADNKDFPEGKVTPPVDGKRLKELKEKDREIQQLHDEYRNLTLLMEERNGFWSQQEEKMEKLSEKNSDLEKHIKSLEEEKKHLEDRLGKEHAQSVHLDGFCRDLEKELKRQYKEKEQINKDHQRQLNEIREERDELKSSFKTKGCPFSVRQCKAFDFCETTANNHFERLKEVVLSPFGKSDTKARVKSREERMLKDARRQIAAYDSVIDEIKKGFISTLTDPKIKEHVRITKPFLELSVEICWMMVLHEPPLYMDMSVRIGEPFDTNKYTSNTASGKTVEFLVWPPLFNGKGGGLLSKGVVSTQKIIGRK</sequence>
<evidence type="ECO:0000259" key="3">
    <source>
        <dbReference type="Pfam" id="PF16026"/>
    </source>
</evidence>
<feature type="region of interest" description="Disordered" evidence="2">
    <location>
        <begin position="1"/>
        <end position="57"/>
    </location>
</feature>
<dbReference type="Proteomes" id="UP001164746">
    <property type="component" value="Chromosome 3"/>
</dbReference>
<evidence type="ECO:0000256" key="1">
    <source>
        <dbReference type="SAM" id="Coils"/>
    </source>
</evidence>
<keyword evidence="5" id="KW-1185">Reference proteome</keyword>
<name>A0ABY7DTA5_MYAAR</name>
<reference evidence="4" key="1">
    <citation type="submission" date="2022-11" db="EMBL/GenBank/DDBJ databases">
        <title>Centuries of genome instability and evolution in soft-shell clam transmissible cancer (bioRxiv).</title>
        <authorList>
            <person name="Hart S.F.M."/>
            <person name="Yonemitsu M.A."/>
            <person name="Giersch R.M."/>
            <person name="Beal B.F."/>
            <person name="Arriagada G."/>
            <person name="Davis B.W."/>
            <person name="Ostrander E.A."/>
            <person name="Goff S.P."/>
            <person name="Metzger M.J."/>
        </authorList>
    </citation>
    <scope>NUCLEOTIDE SEQUENCE</scope>
    <source>
        <strain evidence="4">MELC-2E11</strain>
        <tissue evidence="4">Siphon/mantle</tissue>
    </source>
</reference>
<feature type="domain" description="Mitochondria-eating protein C-terminal" evidence="3">
    <location>
        <begin position="192"/>
        <end position="343"/>
    </location>
</feature>
<dbReference type="EMBL" id="CP111014">
    <property type="protein sequence ID" value="WAR00660.1"/>
    <property type="molecule type" value="Genomic_DNA"/>
</dbReference>
<dbReference type="Pfam" id="PF16026">
    <property type="entry name" value="MIEAP"/>
    <property type="match status" value="1"/>
</dbReference>
<feature type="compositionally biased region" description="Polar residues" evidence="2">
    <location>
        <begin position="27"/>
        <end position="42"/>
    </location>
</feature>
<evidence type="ECO:0000256" key="2">
    <source>
        <dbReference type="SAM" id="MobiDB-lite"/>
    </source>
</evidence>
<feature type="coiled-coil region" evidence="1">
    <location>
        <begin position="61"/>
        <end position="179"/>
    </location>
</feature>
<evidence type="ECO:0000313" key="5">
    <source>
        <dbReference type="Proteomes" id="UP001164746"/>
    </source>
</evidence>
<keyword evidence="1" id="KW-0175">Coiled coil</keyword>
<organism evidence="4 5">
    <name type="scientific">Mya arenaria</name>
    <name type="common">Soft-shell clam</name>
    <dbReference type="NCBI Taxonomy" id="6604"/>
    <lineage>
        <taxon>Eukaryota</taxon>
        <taxon>Metazoa</taxon>
        <taxon>Spiralia</taxon>
        <taxon>Lophotrochozoa</taxon>
        <taxon>Mollusca</taxon>
        <taxon>Bivalvia</taxon>
        <taxon>Autobranchia</taxon>
        <taxon>Heteroconchia</taxon>
        <taxon>Euheterodonta</taxon>
        <taxon>Imparidentia</taxon>
        <taxon>Neoheterodontei</taxon>
        <taxon>Myida</taxon>
        <taxon>Myoidea</taxon>
        <taxon>Myidae</taxon>
        <taxon>Mya</taxon>
    </lineage>
</organism>
<accession>A0ABY7DTA5</accession>
<evidence type="ECO:0000313" key="4">
    <source>
        <dbReference type="EMBL" id="WAR00660.1"/>
    </source>
</evidence>